<keyword evidence="4 8" id="KW-1133">Transmembrane helix</keyword>
<evidence type="ECO:0000313" key="10">
    <source>
        <dbReference type="EMBL" id="QEM82399.1"/>
    </source>
</evidence>
<keyword evidence="11" id="KW-1185">Reference proteome</keyword>
<evidence type="ECO:0000256" key="4">
    <source>
        <dbReference type="ARBA" id="ARBA00022989"/>
    </source>
</evidence>
<feature type="transmembrane region" description="Helical" evidence="8">
    <location>
        <begin position="137"/>
        <end position="158"/>
    </location>
</feature>
<dbReference type="KEGG" id="hbh:E4T21_13235"/>
<evidence type="ECO:0000256" key="2">
    <source>
        <dbReference type="ARBA" id="ARBA00022475"/>
    </source>
</evidence>
<dbReference type="Pfam" id="PF02659">
    <property type="entry name" value="Mntp"/>
    <property type="match status" value="1"/>
</dbReference>
<dbReference type="InterPro" id="IPR003810">
    <property type="entry name" value="Mntp/YtaF"/>
</dbReference>
<evidence type="ECO:0000256" key="6">
    <source>
        <dbReference type="ARBA" id="ARBA00023136"/>
    </source>
</evidence>
<feature type="transmembrane region" description="Helical" evidence="8">
    <location>
        <begin position="71"/>
        <end position="89"/>
    </location>
</feature>
<comment type="subcellular location">
    <subcellularLocation>
        <location evidence="8">Cell membrane</location>
        <topology evidence="8">Multi-pass membrane protein</topology>
    </subcellularLocation>
</comment>
<evidence type="ECO:0000256" key="1">
    <source>
        <dbReference type="ARBA" id="ARBA00022448"/>
    </source>
</evidence>
<feature type="signal peptide" evidence="9">
    <location>
        <begin position="1"/>
        <end position="19"/>
    </location>
</feature>
<sequence length="197" mass="20509">MSPLSTVLLAFSMSTDAFAASLSKGSSLNSPRLLLALKTGLLFGAIEACAPVIGWLLGLGASQVIQDWDHWVIFTLLLMLGGRMVHAGLKPTSDDDGLPISNGTTNWWLIIATAITTSLDAMAVGIGLAFMDANIWIAALAIGAATTLMATIGIMVGHRMGAVLGQRAEIIGGLILIGIGCLTLYQHLTEQAGHLSL</sequence>
<dbReference type="GO" id="GO:0005886">
    <property type="term" value="C:plasma membrane"/>
    <property type="evidence" value="ECO:0007669"/>
    <property type="project" value="UniProtKB-SubCell"/>
</dbReference>
<feature type="chain" id="PRO_5023079715" description="Putative manganese efflux pump MntP" evidence="9">
    <location>
        <begin position="20"/>
        <end position="197"/>
    </location>
</feature>
<evidence type="ECO:0000256" key="5">
    <source>
        <dbReference type="ARBA" id="ARBA00023065"/>
    </source>
</evidence>
<dbReference type="EMBL" id="CP038437">
    <property type="protein sequence ID" value="QEM82399.1"/>
    <property type="molecule type" value="Genomic_DNA"/>
</dbReference>
<keyword evidence="2 8" id="KW-1003">Cell membrane</keyword>
<dbReference type="Proteomes" id="UP000324285">
    <property type="component" value="Chromosome"/>
</dbReference>
<keyword evidence="9" id="KW-0732">Signal</keyword>
<gene>
    <name evidence="8 10" type="primary">mntP</name>
    <name evidence="10" type="ORF">E4T21_13235</name>
</gene>
<feature type="transmembrane region" description="Helical" evidence="8">
    <location>
        <begin position="35"/>
        <end position="59"/>
    </location>
</feature>
<dbReference type="OrthoDB" id="9811590at2"/>
<dbReference type="HAMAP" id="MF_01521">
    <property type="entry name" value="MntP_pump"/>
    <property type="match status" value="1"/>
</dbReference>
<feature type="transmembrane region" description="Helical" evidence="8">
    <location>
        <begin position="109"/>
        <end position="130"/>
    </location>
</feature>
<comment type="similarity">
    <text evidence="8">Belongs to the MntP (TC 9.B.29) family.</text>
</comment>
<evidence type="ECO:0000256" key="8">
    <source>
        <dbReference type="HAMAP-Rule" id="MF_01521"/>
    </source>
</evidence>
<keyword evidence="1 8" id="KW-0813">Transport</keyword>
<evidence type="ECO:0000256" key="9">
    <source>
        <dbReference type="SAM" id="SignalP"/>
    </source>
</evidence>
<keyword evidence="6 8" id="KW-0472">Membrane</keyword>
<dbReference type="InterPro" id="IPR022929">
    <property type="entry name" value="Put_MntP"/>
</dbReference>
<accession>A0A5C1NKN9</accession>
<proteinExistence type="inferred from homology"/>
<feature type="transmembrane region" description="Helical" evidence="8">
    <location>
        <begin position="170"/>
        <end position="188"/>
    </location>
</feature>
<dbReference type="NCBIfam" id="NF008546">
    <property type="entry name" value="PRK11469.1"/>
    <property type="match status" value="1"/>
</dbReference>
<name>A0A5C1NKN9_9GAMM</name>
<evidence type="ECO:0000313" key="11">
    <source>
        <dbReference type="Proteomes" id="UP000324285"/>
    </source>
</evidence>
<evidence type="ECO:0000256" key="3">
    <source>
        <dbReference type="ARBA" id="ARBA00022692"/>
    </source>
</evidence>
<comment type="function">
    <text evidence="8">Probably functions as a manganese efflux pump.</text>
</comment>
<keyword evidence="7 8" id="KW-0464">Manganese</keyword>
<dbReference type="AlphaFoldDB" id="A0A5C1NKN9"/>
<dbReference type="RefSeq" id="WP_149285523.1">
    <property type="nucleotide sequence ID" value="NZ_CP038437.2"/>
</dbReference>
<organism evidence="10 11">
    <name type="scientific">Halomonas binhaiensis</name>
    <dbReference type="NCBI Taxonomy" id="2562282"/>
    <lineage>
        <taxon>Bacteria</taxon>
        <taxon>Pseudomonadati</taxon>
        <taxon>Pseudomonadota</taxon>
        <taxon>Gammaproteobacteria</taxon>
        <taxon>Oceanospirillales</taxon>
        <taxon>Halomonadaceae</taxon>
        <taxon>Halomonas</taxon>
    </lineage>
</organism>
<reference evidence="10" key="1">
    <citation type="submission" date="2021-02" db="EMBL/GenBank/DDBJ databases">
        <title>Strain Y2R2, a novel species of the genus Halomonas.</title>
        <authorList>
            <person name="Huang H."/>
        </authorList>
    </citation>
    <scope>NUCLEOTIDE SEQUENCE</scope>
    <source>
        <strain evidence="10">Y2R2</strain>
    </source>
</reference>
<protein>
    <recommendedName>
        <fullName evidence="8">Putative manganese efflux pump MntP</fullName>
    </recommendedName>
</protein>
<dbReference type="GO" id="GO:0005384">
    <property type="term" value="F:manganese ion transmembrane transporter activity"/>
    <property type="evidence" value="ECO:0007669"/>
    <property type="project" value="UniProtKB-UniRule"/>
</dbReference>
<evidence type="ECO:0000256" key="7">
    <source>
        <dbReference type="ARBA" id="ARBA00023211"/>
    </source>
</evidence>
<dbReference type="PANTHER" id="PTHR35529:SF1">
    <property type="entry name" value="MANGANESE EFFLUX PUMP MNTP-RELATED"/>
    <property type="match status" value="1"/>
</dbReference>
<keyword evidence="5 8" id="KW-0406">Ion transport</keyword>
<dbReference type="PANTHER" id="PTHR35529">
    <property type="entry name" value="MANGANESE EFFLUX PUMP MNTP-RELATED"/>
    <property type="match status" value="1"/>
</dbReference>
<keyword evidence="3 8" id="KW-0812">Transmembrane</keyword>